<dbReference type="Gene3D" id="3.10.580.10">
    <property type="entry name" value="CBS-domain"/>
    <property type="match status" value="1"/>
</dbReference>
<dbReference type="Pfam" id="PF00005">
    <property type="entry name" value="ABC_tran"/>
    <property type="match status" value="1"/>
</dbReference>
<protein>
    <submittedName>
        <fullName evidence="9">Betaine/proline/choline family ABC transporter ATP-binding protein</fullName>
    </submittedName>
</protein>
<proteinExistence type="inferred from homology"/>
<evidence type="ECO:0000256" key="3">
    <source>
        <dbReference type="ARBA" id="ARBA00022741"/>
    </source>
</evidence>
<dbReference type="GO" id="GO:0006970">
    <property type="term" value="P:response to osmotic stress"/>
    <property type="evidence" value="ECO:0007669"/>
    <property type="project" value="UniProtKB-ARBA"/>
</dbReference>
<dbReference type="InterPro" id="IPR046342">
    <property type="entry name" value="CBS_dom_sf"/>
</dbReference>
<organism evidence="9 10">
    <name type="scientific">Victivallis lenta</name>
    <dbReference type="NCBI Taxonomy" id="2606640"/>
    <lineage>
        <taxon>Bacteria</taxon>
        <taxon>Pseudomonadati</taxon>
        <taxon>Lentisphaerota</taxon>
        <taxon>Lentisphaeria</taxon>
        <taxon>Victivallales</taxon>
        <taxon>Victivallaceae</taxon>
        <taxon>Victivallis</taxon>
    </lineage>
</organism>
<name>A0A844G9Z4_9BACT</name>
<dbReference type="SUPFAM" id="SSF54631">
    <property type="entry name" value="CBS-domain pair"/>
    <property type="match status" value="1"/>
</dbReference>
<feature type="domain" description="ABC transporter" evidence="7">
    <location>
        <begin position="36"/>
        <end position="272"/>
    </location>
</feature>
<keyword evidence="3" id="KW-0547">Nucleotide-binding</keyword>
<dbReference type="GO" id="GO:0006865">
    <property type="term" value="P:amino acid transport"/>
    <property type="evidence" value="ECO:0007669"/>
    <property type="project" value="UniProtKB-KW"/>
</dbReference>
<keyword evidence="10" id="KW-1185">Reference proteome</keyword>
<keyword evidence="5" id="KW-0029">Amino-acid transport</keyword>
<dbReference type="SUPFAM" id="SSF52540">
    <property type="entry name" value="P-loop containing nucleoside triphosphate hydrolases"/>
    <property type="match status" value="1"/>
</dbReference>
<dbReference type="RefSeq" id="WP_154420381.1">
    <property type="nucleotide sequence ID" value="NZ_VUNS01000031.1"/>
</dbReference>
<dbReference type="InterPro" id="IPR003593">
    <property type="entry name" value="AAA+_ATPase"/>
</dbReference>
<dbReference type="EMBL" id="VUNS01000031">
    <property type="protein sequence ID" value="MST99218.1"/>
    <property type="molecule type" value="Genomic_DNA"/>
</dbReference>
<evidence type="ECO:0000259" key="7">
    <source>
        <dbReference type="PROSITE" id="PS50893"/>
    </source>
</evidence>
<dbReference type="GO" id="GO:0016887">
    <property type="term" value="F:ATP hydrolysis activity"/>
    <property type="evidence" value="ECO:0007669"/>
    <property type="project" value="InterPro"/>
</dbReference>
<gene>
    <name evidence="9" type="ORF">FYJ85_19505</name>
</gene>
<dbReference type="NCBIfam" id="TIGR01186">
    <property type="entry name" value="proV"/>
    <property type="match status" value="1"/>
</dbReference>
<dbReference type="GO" id="GO:0016020">
    <property type="term" value="C:membrane"/>
    <property type="evidence" value="ECO:0007669"/>
    <property type="project" value="InterPro"/>
</dbReference>
<accession>A0A844G9Z4</accession>
<keyword evidence="2" id="KW-0813">Transport</keyword>
<dbReference type="SMART" id="SM00382">
    <property type="entry name" value="AAA"/>
    <property type="match status" value="1"/>
</dbReference>
<dbReference type="InterPro" id="IPR017871">
    <property type="entry name" value="ABC_transporter-like_CS"/>
</dbReference>
<evidence type="ECO:0000256" key="5">
    <source>
        <dbReference type="ARBA" id="ARBA00022970"/>
    </source>
</evidence>
<evidence type="ECO:0000313" key="9">
    <source>
        <dbReference type="EMBL" id="MST99218.1"/>
    </source>
</evidence>
<dbReference type="GO" id="GO:0031460">
    <property type="term" value="P:glycine betaine transport"/>
    <property type="evidence" value="ECO:0007669"/>
    <property type="project" value="InterPro"/>
</dbReference>
<dbReference type="FunFam" id="3.40.50.300:FF:000201">
    <property type="entry name" value="Glycine betaine/L-proline ABC transporter ATP-binding protein"/>
    <property type="match status" value="1"/>
</dbReference>
<dbReference type="Proteomes" id="UP000435649">
    <property type="component" value="Unassembled WGS sequence"/>
</dbReference>
<dbReference type="PROSITE" id="PS00211">
    <property type="entry name" value="ABC_TRANSPORTER_1"/>
    <property type="match status" value="1"/>
</dbReference>
<dbReference type="InterPro" id="IPR005892">
    <property type="entry name" value="Gly-betaine_transp_ATP-bd"/>
</dbReference>
<dbReference type="PROSITE" id="PS50893">
    <property type="entry name" value="ABC_TRANSPORTER_2"/>
    <property type="match status" value="1"/>
</dbReference>
<comment type="similarity">
    <text evidence="1">Belongs to the ABC transporter superfamily.</text>
</comment>
<dbReference type="PANTHER" id="PTHR43869">
    <property type="entry name" value="GLYCINE BETAINE/PROLINE BETAINE TRANSPORT SYSTEM ATP-BINDING PROTEIN PROV"/>
    <property type="match status" value="1"/>
</dbReference>
<dbReference type="InterPro" id="IPR027417">
    <property type="entry name" value="P-loop_NTPase"/>
</dbReference>
<keyword evidence="4 9" id="KW-0067">ATP-binding</keyword>
<evidence type="ECO:0000256" key="4">
    <source>
        <dbReference type="ARBA" id="ARBA00022840"/>
    </source>
</evidence>
<dbReference type="InterPro" id="IPR003439">
    <property type="entry name" value="ABC_transporter-like_ATP-bd"/>
</dbReference>
<keyword evidence="6" id="KW-0129">CBS domain</keyword>
<dbReference type="InterPro" id="IPR000644">
    <property type="entry name" value="CBS_dom"/>
</dbReference>
<dbReference type="Pfam" id="PF00571">
    <property type="entry name" value="CBS"/>
    <property type="match status" value="1"/>
</dbReference>
<evidence type="ECO:0000256" key="1">
    <source>
        <dbReference type="ARBA" id="ARBA00005417"/>
    </source>
</evidence>
<sequence length="408" mass="45480">MMDQLDKTEDLVRIEGLTKIFGRHHRKAAELFKAGKTREEVYKATQCSVGVHDINFTIRRGELFVVMGLSGSGKSTLIRTINRLIEPSDGKIFIDDTEVTALSRRQLRDLRRRRIGMVFQQFALYPHLTVLDNAAYALKIAGVPRETRRARAREVLALVGLADYADRYPDQLSGGMRQRVGIARALAADPEIIIMDEALSALDPLIRREMQNEIRALQKKLGKTVIFITHDLDEAIRLADRVLIMKDGEIAQLGTMEEILSHPANDYVAKFVNAADKTKVITAGSIMKPVYDYLHLSDGPQTMLHKIRESGLSSLFATNDQGVIYGLVWARKVREHMGEPNVTAQSMMDMNIKTINRSAPLKEVVMQMGESTAPIAVVDDERRFLGVITSGALLACLASYNGTTGESK</sequence>
<dbReference type="InterPro" id="IPR051921">
    <property type="entry name" value="ABC_osmolyte_uptake_ATP-bind"/>
</dbReference>
<dbReference type="PANTHER" id="PTHR43869:SF1">
    <property type="entry name" value="GLYCINE BETAINE_PROLINE BETAINE TRANSPORT SYSTEM ATP-BINDING PROTEIN PROV"/>
    <property type="match status" value="1"/>
</dbReference>
<dbReference type="AlphaFoldDB" id="A0A844G9Z4"/>
<reference evidence="9 10" key="1">
    <citation type="submission" date="2019-08" db="EMBL/GenBank/DDBJ databases">
        <title>In-depth cultivation of the pig gut microbiome towards novel bacterial diversity and tailored functional studies.</title>
        <authorList>
            <person name="Wylensek D."/>
            <person name="Hitch T.C.A."/>
            <person name="Clavel T."/>
        </authorList>
    </citation>
    <scope>NUCLEOTIDE SEQUENCE [LARGE SCALE GENOMIC DNA]</scope>
    <source>
        <strain evidence="9 10">BBE-744-WT-12</strain>
    </source>
</reference>
<evidence type="ECO:0000313" key="10">
    <source>
        <dbReference type="Proteomes" id="UP000435649"/>
    </source>
</evidence>
<feature type="domain" description="CBS" evidence="8">
    <location>
        <begin position="347"/>
        <end position="404"/>
    </location>
</feature>
<evidence type="ECO:0000259" key="8">
    <source>
        <dbReference type="PROSITE" id="PS51371"/>
    </source>
</evidence>
<dbReference type="PROSITE" id="PS51371">
    <property type="entry name" value="CBS"/>
    <property type="match status" value="1"/>
</dbReference>
<dbReference type="Gene3D" id="3.40.50.300">
    <property type="entry name" value="P-loop containing nucleotide triphosphate hydrolases"/>
    <property type="match status" value="1"/>
</dbReference>
<evidence type="ECO:0000256" key="6">
    <source>
        <dbReference type="PROSITE-ProRule" id="PRU00703"/>
    </source>
</evidence>
<evidence type="ECO:0000256" key="2">
    <source>
        <dbReference type="ARBA" id="ARBA00022448"/>
    </source>
</evidence>
<comment type="caution">
    <text evidence="9">The sequence shown here is derived from an EMBL/GenBank/DDBJ whole genome shotgun (WGS) entry which is preliminary data.</text>
</comment>
<dbReference type="GO" id="GO:0005524">
    <property type="term" value="F:ATP binding"/>
    <property type="evidence" value="ECO:0007669"/>
    <property type="project" value="UniProtKB-KW"/>
</dbReference>